<sequence length="461" mass="52408">MKRAGRIAWTNVCRRGARRCFATSLPSTSCCRRTSLQSALRTTAVPRRTVISSAQWTCTPRVFPTSGVKLLDQSAELDEETLPNYQLEKYYPVTQGEALNDRYQTLAKLGYGVTSTVWLAKDLVVSTYVVLKVYITGQNRDLERELDIYKRINSMEAQHPGKNFIRKLLNYFYLQGPHGCHACLVHEPLGMTADFLVRVAPRNEKTLDFMKPAIRQLLVALDFLHSECHIIHTGYMLTTPLEDLDVGTDLQLKNLLLPGPETSHLFQFEEREVGNPTPRKKLKDRTIYKSLGFLSPGGLPILADFGEARFGDKRQNGDITPIVYRAPEVILRSSWDYKVDIWNIAMVAWDIVSSRTLINGKNPDGIFDDRVHIAELIALLGPPPPESREQRHLSSAFWDKSGKWKEVASIPDITLESLASEVEGEGKEGFFRWLRMALQWNPDDRPTALELLFDEWMMKGP</sequence>
<organism evidence="1 2">
    <name type="scientific">Aspergillus brunneoviolaceus CBS 621.78</name>
    <dbReference type="NCBI Taxonomy" id="1450534"/>
    <lineage>
        <taxon>Eukaryota</taxon>
        <taxon>Fungi</taxon>
        <taxon>Dikarya</taxon>
        <taxon>Ascomycota</taxon>
        <taxon>Pezizomycotina</taxon>
        <taxon>Eurotiomycetes</taxon>
        <taxon>Eurotiomycetidae</taxon>
        <taxon>Eurotiales</taxon>
        <taxon>Aspergillaceae</taxon>
        <taxon>Aspergillus</taxon>
        <taxon>Aspergillus subgen. Circumdati</taxon>
    </lineage>
</organism>
<proteinExistence type="predicted"/>
<evidence type="ECO:0000313" key="1">
    <source>
        <dbReference type="EMBL" id="RAH46117.1"/>
    </source>
</evidence>
<accession>A0ACD1GAB9</accession>
<gene>
    <name evidence="1" type="ORF">BO95DRAFT_362173</name>
</gene>
<name>A0ACD1GAB9_9EURO</name>
<evidence type="ECO:0000313" key="2">
    <source>
        <dbReference type="Proteomes" id="UP000249057"/>
    </source>
</evidence>
<dbReference type="EMBL" id="KZ825340">
    <property type="protein sequence ID" value="RAH46117.1"/>
    <property type="molecule type" value="Genomic_DNA"/>
</dbReference>
<reference evidence="1" key="1">
    <citation type="submission" date="2018-02" db="EMBL/GenBank/DDBJ databases">
        <title>The genomes of Aspergillus section Nigri reveals drivers in fungal speciation.</title>
        <authorList>
            <consortium name="DOE Joint Genome Institute"/>
            <person name="Vesth T.C."/>
            <person name="Nybo J."/>
            <person name="Theobald S."/>
            <person name="Brandl J."/>
            <person name="Frisvad J.C."/>
            <person name="Nielsen K.F."/>
            <person name="Lyhne E.K."/>
            <person name="Kogle M.E."/>
            <person name="Kuo A."/>
            <person name="Riley R."/>
            <person name="Clum A."/>
            <person name="Nolan M."/>
            <person name="Lipzen A."/>
            <person name="Salamov A."/>
            <person name="Henrissat B."/>
            <person name="Wiebenga A."/>
            <person name="De vries R.P."/>
            <person name="Grigoriev I.V."/>
            <person name="Mortensen U.H."/>
            <person name="Andersen M.R."/>
            <person name="Baker S.E."/>
        </authorList>
    </citation>
    <scope>NUCLEOTIDE SEQUENCE</scope>
    <source>
        <strain evidence="1">CBS 621.78</strain>
    </source>
</reference>
<protein>
    <submittedName>
        <fullName evidence="1">Kinase-like protein</fullName>
    </submittedName>
</protein>
<keyword evidence="2" id="KW-1185">Reference proteome</keyword>
<dbReference type="Proteomes" id="UP000249057">
    <property type="component" value="Unassembled WGS sequence"/>
</dbReference>